<accession>A0A1Y2B5P2</accession>
<reference evidence="2 3" key="1">
    <citation type="submission" date="2016-07" db="EMBL/GenBank/DDBJ databases">
        <title>Pervasive Adenine N6-methylation of Active Genes in Fungi.</title>
        <authorList>
            <consortium name="DOE Joint Genome Institute"/>
            <person name="Mondo S.J."/>
            <person name="Dannebaum R.O."/>
            <person name="Kuo R.C."/>
            <person name="Labutti K."/>
            <person name="Haridas S."/>
            <person name="Kuo A."/>
            <person name="Salamov A."/>
            <person name="Ahrendt S.R."/>
            <person name="Lipzen A."/>
            <person name="Sullivan W."/>
            <person name="Andreopoulos W.B."/>
            <person name="Clum A."/>
            <person name="Lindquist E."/>
            <person name="Daum C."/>
            <person name="Ramamoorthy G.K."/>
            <person name="Gryganskyi A."/>
            <person name="Culley D."/>
            <person name="Magnuson J.K."/>
            <person name="James T.Y."/>
            <person name="O'Malley M.A."/>
            <person name="Stajich J.E."/>
            <person name="Spatafora J.W."/>
            <person name="Visel A."/>
            <person name="Grigoriev I.V."/>
        </authorList>
    </citation>
    <scope>NUCLEOTIDE SEQUENCE [LARGE SCALE GENOMIC DNA]</scope>
    <source>
        <strain evidence="2 3">JEL800</strain>
    </source>
</reference>
<keyword evidence="1" id="KW-0732">Signal</keyword>
<proteinExistence type="predicted"/>
<dbReference type="EMBL" id="MCGO01000084">
    <property type="protein sequence ID" value="ORY30159.1"/>
    <property type="molecule type" value="Genomic_DNA"/>
</dbReference>
<sequence>MKMGSFPWTCLFHTVLMAEVNCSQFKENQIQNDRRSAYCFDVVESYSGYSHGIRNSMLSESRSFLNCLLASSPFLWSTHYSLILAPISSKTVATIPSIVALQHTSVFHSTYRSSAVYGAQFSSTHRESLCCLRLL</sequence>
<feature type="chain" id="PRO_5010992788" description="Secreted protein" evidence="1">
    <location>
        <begin position="23"/>
        <end position="135"/>
    </location>
</feature>
<protein>
    <recommendedName>
        <fullName evidence="4">Secreted protein</fullName>
    </recommendedName>
</protein>
<evidence type="ECO:0000313" key="2">
    <source>
        <dbReference type="EMBL" id="ORY30159.1"/>
    </source>
</evidence>
<evidence type="ECO:0008006" key="4">
    <source>
        <dbReference type="Google" id="ProtNLM"/>
    </source>
</evidence>
<keyword evidence="3" id="KW-1185">Reference proteome</keyword>
<evidence type="ECO:0000256" key="1">
    <source>
        <dbReference type="SAM" id="SignalP"/>
    </source>
</evidence>
<name>A0A1Y2B5P2_9FUNG</name>
<dbReference type="AlphaFoldDB" id="A0A1Y2B5P2"/>
<comment type="caution">
    <text evidence="2">The sequence shown here is derived from an EMBL/GenBank/DDBJ whole genome shotgun (WGS) entry which is preliminary data.</text>
</comment>
<evidence type="ECO:0000313" key="3">
    <source>
        <dbReference type="Proteomes" id="UP000193642"/>
    </source>
</evidence>
<gene>
    <name evidence="2" type="ORF">BCR33DRAFT_571011</name>
</gene>
<feature type="signal peptide" evidence="1">
    <location>
        <begin position="1"/>
        <end position="22"/>
    </location>
</feature>
<organism evidence="2 3">
    <name type="scientific">Rhizoclosmatium globosum</name>
    <dbReference type="NCBI Taxonomy" id="329046"/>
    <lineage>
        <taxon>Eukaryota</taxon>
        <taxon>Fungi</taxon>
        <taxon>Fungi incertae sedis</taxon>
        <taxon>Chytridiomycota</taxon>
        <taxon>Chytridiomycota incertae sedis</taxon>
        <taxon>Chytridiomycetes</taxon>
        <taxon>Chytridiales</taxon>
        <taxon>Chytriomycetaceae</taxon>
        <taxon>Rhizoclosmatium</taxon>
    </lineage>
</organism>
<dbReference type="Proteomes" id="UP000193642">
    <property type="component" value="Unassembled WGS sequence"/>
</dbReference>